<organism evidence="2 3">
    <name type="scientific">Austropuccinia psidii MF-1</name>
    <dbReference type="NCBI Taxonomy" id="1389203"/>
    <lineage>
        <taxon>Eukaryota</taxon>
        <taxon>Fungi</taxon>
        <taxon>Dikarya</taxon>
        <taxon>Basidiomycota</taxon>
        <taxon>Pucciniomycotina</taxon>
        <taxon>Pucciniomycetes</taxon>
        <taxon>Pucciniales</taxon>
        <taxon>Sphaerophragmiaceae</taxon>
        <taxon>Austropuccinia</taxon>
    </lineage>
</organism>
<dbReference type="EMBL" id="AVOT02043926">
    <property type="protein sequence ID" value="MBW0539340.1"/>
    <property type="molecule type" value="Genomic_DNA"/>
</dbReference>
<dbReference type="AlphaFoldDB" id="A0A9Q3FE23"/>
<feature type="compositionally biased region" description="Pro residues" evidence="1">
    <location>
        <begin position="56"/>
        <end position="70"/>
    </location>
</feature>
<feature type="compositionally biased region" description="Polar residues" evidence="1">
    <location>
        <begin position="71"/>
        <end position="107"/>
    </location>
</feature>
<comment type="caution">
    <text evidence="2">The sequence shown here is derived from an EMBL/GenBank/DDBJ whole genome shotgun (WGS) entry which is preliminary data.</text>
</comment>
<name>A0A9Q3FE23_9BASI</name>
<protein>
    <submittedName>
        <fullName evidence="2">Uncharacterized protein</fullName>
    </submittedName>
</protein>
<evidence type="ECO:0000256" key="1">
    <source>
        <dbReference type="SAM" id="MobiDB-lite"/>
    </source>
</evidence>
<keyword evidence="3" id="KW-1185">Reference proteome</keyword>
<accession>A0A9Q3FE23</accession>
<sequence length="124" mass="13659">MEVQGCTNAGSREIYSSTEVINSSYINSELSSHVQPLLRKNQNLVVTHYYQFTQPTPYPVPKFEPRPSPIPATTRQPTMASLTRQSSIPTKTNIQPITAPSSNTRAEGSQLPFPASKVVQSRGL</sequence>
<evidence type="ECO:0000313" key="2">
    <source>
        <dbReference type="EMBL" id="MBW0539340.1"/>
    </source>
</evidence>
<reference evidence="2" key="1">
    <citation type="submission" date="2021-03" db="EMBL/GenBank/DDBJ databases">
        <title>Draft genome sequence of rust myrtle Austropuccinia psidii MF-1, a brazilian biotype.</title>
        <authorList>
            <person name="Quecine M.C."/>
            <person name="Pachon D.M.R."/>
            <person name="Bonatelli M.L."/>
            <person name="Correr F.H."/>
            <person name="Franceschini L.M."/>
            <person name="Leite T.F."/>
            <person name="Margarido G.R.A."/>
            <person name="Almeida C.A."/>
            <person name="Ferrarezi J.A."/>
            <person name="Labate C.A."/>
        </authorList>
    </citation>
    <scope>NUCLEOTIDE SEQUENCE</scope>
    <source>
        <strain evidence="2">MF-1</strain>
    </source>
</reference>
<feature type="region of interest" description="Disordered" evidence="1">
    <location>
        <begin position="56"/>
        <end position="124"/>
    </location>
</feature>
<proteinExistence type="predicted"/>
<evidence type="ECO:0000313" key="3">
    <source>
        <dbReference type="Proteomes" id="UP000765509"/>
    </source>
</evidence>
<gene>
    <name evidence="2" type="ORF">O181_079055</name>
</gene>
<dbReference type="Proteomes" id="UP000765509">
    <property type="component" value="Unassembled WGS sequence"/>
</dbReference>